<evidence type="ECO:0000313" key="1">
    <source>
        <dbReference type="EMBL" id="PIW34039.1"/>
    </source>
</evidence>
<dbReference type="AlphaFoldDB" id="A0A2M7GZZ0"/>
<reference evidence="2" key="1">
    <citation type="submission" date="2017-09" db="EMBL/GenBank/DDBJ databases">
        <title>Depth-based differentiation of microbial function through sediment-hosted aquifers and enrichment of novel symbionts in the deep terrestrial subsurface.</title>
        <authorList>
            <person name="Probst A.J."/>
            <person name="Ladd B."/>
            <person name="Jarett J.K."/>
            <person name="Geller-Mcgrath D.E."/>
            <person name="Sieber C.M.K."/>
            <person name="Emerson J.B."/>
            <person name="Anantharaman K."/>
            <person name="Thomas B.C."/>
            <person name="Malmstrom R."/>
            <person name="Stieglmeier M."/>
            <person name="Klingl A."/>
            <person name="Woyke T."/>
            <person name="Ryan C.M."/>
            <person name="Banfield J.F."/>
        </authorList>
    </citation>
    <scope>NUCLEOTIDE SEQUENCE [LARGE SCALE GENOMIC DNA]</scope>
</reference>
<dbReference type="EMBL" id="PFFY01000064">
    <property type="protein sequence ID" value="PIW34039.1"/>
    <property type="molecule type" value="Genomic_DNA"/>
</dbReference>
<evidence type="ECO:0000313" key="2">
    <source>
        <dbReference type="Proteomes" id="UP000230025"/>
    </source>
</evidence>
<name>A0A2M7GZZ0_9BACT</name>
<comment type="caution">
    <text evidence="1">The sequence shown here is derived from an EMBL/GenBank/DDBJ whole genome shotgun (WGS) entry which is preliminary data.</text>
</comment>
<proteinExistence type="predicted"/>
<sequence>MIPYYLQIGLSERVGILGLEKEEGIPTISSILGLINISIFEEGNISNIDGLKDKGFPALCGLGKLPDPSFFYRFLQGVKTTGAERFIIDCSKKFVETGLNIGRVINLDGKFLGYFGKKKIGKTKHPTRNIVLPGLNVFVVQDQESRNPIFLRVKYPGL</sequence>
<organism evidence="1 2">
    <name type="scientific">bacterium (Candidatus Ratteibacteria) CG15_BIG_FIL_POST_REV_8_21_14_020_41_12</name>
    <dbReference type="NCBI Taxonomy" id="2014291"/>
    <lineage>
        <taxon>Bacteria</taxon>
        <taxon>Candidatus Ratteibacteria</taxon>
    </lineage>
</organism>
<gene>
    <name evidence="1" type="ORF">COW28_01460</name>
</gene>
<dbReference type="Proteomes" id="UP000230025">
    <property type="component" value="Unassembled WGS sequence"/>
</dbReference>
<feature type="non-terminal residue" evidence="1">
    <location>
        <position position="158"/>
    </location>
</feature>
<protein>
    <submittedName>
        <fullName evidence="1">Uncharacterized protein</fullName>
    </submittedName>
</protein>
<accession>A0A2M7GZZ0</accession>